<accession>A0A6J7GNA6</accession>
<dbReference type="InterPro" id="IPR007569">
    <property type="entry name" value="DUF559"/>
</dbReference>
<dbReference type="Pfam" id="PF04480">
    <property type="entry name" value="DUF559"/>
    <property type="match status" value="1"/>
</dbReference>
<dbReference type="EMBL" id="CAFBMQ010000097">
    <property type="protein sequence ID" value="CAB4909422.1"/>
    <property type="molecule type" value="Genomic_DNA"/>
</dbReference>
<dbReference type="AlphaFoldDB" id="A0A6J7GNA6"/>
<sequence>MSTGVWLSTDRLAPPRGGVVGGTVGPVTTDLHGLLGPTGVRPTAHVLATADPGSVSRWVGAGRLVRPLPGVLALPGAADTWRGRATAAVLWSGGQLTGRTALTLWDLLGHPGARTHVAVGRRRHVPPVPPWLRVHRTTVPEWSVVDGLPLVTARRALVDAWGEAHGRSGSPEAVRVAREAVIGGVRRREVSVAGVRRELARHPVLPGRRALADLLELVGSGSHSEFEIWGLTHLFDLPGLPTVLRQYPVATSIGTIHLDGALEEVKLGFELDGAAYHRAPDQHERDLRRDAAALAEGWAVLRISHRRAHAQPGTCRAEMAAAFHARRRR</sequence>
<evidence type="ECO:0000313" key="2">
    <source>
        <dbReference type="EMBL" id="CAB4909422.1"/>
    </source>
</evidence>
<dbReference type="Gene3D" id="3.40.960.10">
    <property type="entry name" value="VSR Endonuclease"/>
    <property type="match status" value="1"/>
</dbReference>
<organism evidence="2">
    <name type="scientific">freshwater metagenome</name>
    <dbReference type="NCBI Taxonomy" id="449393"/>
    <lineage>
        <taxon>unclassified sequences</taxon>
        <taxon>metagenomes</taxon>
        <taxon>ecological metagenomes</taxon>
    </lineage>
</organism>
<evidence type="ECO:0000259" key="1">
    <source>
        <dbReference type="Pfam" id="PF04480"/>
    </source>
</evidence>
<proteinExistence type="predicted"/>
<gene>
    <name evidence="2" type="ORF">UFOPK3609_00762</name>
</gene>
<feature type="domain" description="DUF559" evidence="1">
    <location>
        <begin position="252"/>
        <end position="318"/>
    </location>
</feature>
<protein>
    <submittedName>
        <fullName evidence="2">Unannotated protein</fullName>
    </submittedName>
</protein>
<name>A0A6J7GNA6_9ZZZZ</name>
<reference evidence="2" key="1">
    <citation type="submission" date="2020-05" db="EMBL/GenBank/DDBJ databases">
        <authorList>
            <person name="Chiriac C."/>
            <person name="Salcher M."/>
            <person name="Ghai R."/>
            <person name="Kavagutti S V."/>
        </authorList>
    </citation>
    <scope>NUCLEOTIDE SEQUENCE</scope>
</reference>